<sequence>MFLRTLHILDESLTIKNKDASYIMCLVEIPGKFRNVGDATWILVDRDFTSEKKTSIY</sequence>
<evidence type="ECO:0000313" key="2">
    <source>
        <dbReference type="Proteomes" id="UP000003039"/>
    </source>
</evidence>
<dbReference type="AlphaFoldDB" id="B7X0S8"/>
<dbReference type="Proteomes" id="UP000003039">
    <property type="component" value="Unassembled WGS sequence"/>
</dbReference>
<name>B7X0S8_COMTK</name>
<reference evidence="1 2" key="1">
    <citation type="journal article" date="2004" name="Appl. Environ. Microbiol.">
        <title>Mineralization of individual congeners of linear alkylbenzenesulfonate by defined pairs of heterotrophic bacteria.</title>
        <authorList>
            <person name="Schleheck D."/>
            <person name="Knepper T.P."/>
            <person name="Fischer K."/>
            <person name="Cook A.M."/>
        </authorList>
    </citation>
    <scope>NUCLEOTIDE SEQUENCE [LARGE SCALE GENOMIC DNA]</scope>
    <source>
        <strain evidence="2">DSM 14576 / KF-1</strain>
    </source>
</reference>
<gene>
    <name evidence="1" type="ORF">CtesDRAFT_PD3206</name>
</gene>
<protein>
    <submittedName>
        <fullName evidence="1">Uncharacterized protein</fullName>
    </submittedName>
</protein>
<evidence type="ECO:0000313" key="1">
    <source>
        <dbReference type="EMBL" id="EED68259.1"/>
    </source>
</evidence>
<comment type="caution">
    <text evidence="1">The sequence shown here is derived from an EMBL/GenBank/DDBJ whole genome shotgun (WGS) entry which is preliminary data.</text>
</comment>
<organism evidence="1 2">
    <name type="scientific">Comamonas testosteroni (strain DSM 14576 / KF-1)</name>
    <name type="common">Pseudomonas testosteroni</name>
    <dbReference type="NCBI Taxonomy" id="399795"/>
    <lineage>
        <taxon>Bacteria</taxon>
        <taxon>Pseudomonadati</taxon>
        <taxon>Pseudomonadota</taxon>
        <taxon>Betaproteobacteria</taxon>
        <taxon>Burkholderiales</taxon>
        <taxon>Comamonadaceae</taxon>
        <taxon>Comamonas</taxon>
    </lineage>
</organism>
<dbReference type="EMBL" id="AAUJ02000001">
    <property type="protein sequence ID" value="EED68259.1"/>
    <property type="molecule type" value="Genomic_DNA"/>
</dbReference>
<proteinExistence type="predicted"/>
<accession>B7X0S8</accession>